<protein>
    <recommendedName>
        <fullName evidence="3">Zf-HC2 domain-containing protein</fullName>
    </recommendedName>
</protein>
<organism evidence="1 2">
    <name type="scientific">Corallococcus exercitus</name>
    <dbReference type="NCBI Taxonomy" id="2316736"/>
    <lineage>
        <taxon>Bacteria</taxon>
        <taxon>Pseudomonadati</taxon>
        <taxon>Myxococcota</taxon>
        <taxon>Myxococcia</taxon>
        <taxon>Myxococcales</taxon>
        <taxon>Cystobacterineae</taxon>
        <taxon>Myxococcaceae</taxon>
        <taxon>Corallococcus</taxon>
    </lineage>
</organism>
<evidence type="ECO:0008006" key="3">
    <source>
        <dbReference type="Google" id="ProtNLM"/>
    </source>
</evidence>
<gene>
    <name evidence="1" type="ORF">HNS30_34735</name>
</gene>
<evidence type="ECO:0000313" key="1">
    <source>
        <dbReference type="EMBL" id="NOK14209.1"/>
    </source>
</evidence>
<dbReference type="AlphaFoldDB" id="A0A7Y4JZP5"/>
<reference evidence="1 2" key="1">
    <citation type="submission" date="2020-05" db="EMBL/GenBank/DDBJ databases">
        <authorList>
            <person name="Whitworth D."/>
        </authorList>
    </citation>
    <scope>NUCLEOTIDE SEQUENCE [LARGE SCALE GENOMIC DNA]</scope>
    <source>
        <strain evidence="1 2">CA046A</strain>
    </source>
</reference>
<accession>A0A7Y4JZP5</accession>
<comment type="caution">
    <text evidence="1">The sequence shown here is derived from an EMBL/GenBank/DDBJ whole genome shotgun (WGS) entry which is preliminary data.</text>
</comment>
<sequence length="273" mass="28516">MFLLPLHVDRHLARLASSGTLPPRQWRRTLRHARACARCGPRYERVMHLRRVWAQDTVAEPTPAELESVAARGLEAALASAAGGRTTAPGGRQAWLARGREWLTGGPWWGAGRAWALAAVAAGALLLLAVPREQVAPVGLEAEWGVRGDGDSAAVLRLFCVPEDSALREVKGEGACPPGAALAFAAGVRAPLTHAVVVVRGAGGTRLEGPFEVRGPPGAEAALDVTPRLPTSGDVEVTAVFAPSAQAALAAARGEPAEGAVRVQHRVRVEATP</sequence>
<name>A0A7Y4JZP5_9BACT</name>
<dbReference type="Proteomes" id="UP000528460">
    <property type="component" value="Unassembled WGS sequence"/>
</dbReference>
<evidence type="ECO:0000313" key="2">
    <source>
        <dbReference type="Proteomes" id="UP000528460"/>
    </source>
</evidence>
<dbReference type="EMBL" id="JABFJW010000431">
    <property type="protein sequence ID" value="NOK14209.1"/>
    <property type="molecule type" value="Genomic_DNA"/>
</dbReference>
<dbReference type="RefSeq" id="WP_171421319.1">
    <property type="nucleotide sequence ID" value="NZ_JABFJW010000431.1"/>
</dbReference>
<proteinExistence type="predicted"/>